<dbReference type="Pfam" id="PF13409">
    <property type="entry name" value="GST_N_2"/>
    <property type="match status" value="1"/>
</dbReference>
<gene>
    <name evidence="3" type="ORF">VKT23_020780</name>
</gene>
<dbReference type="PANTHER" id="PTHR44051">
    <property type="entry name" value="GLUTATHIONE S-TRANSFERASE-RELATED"/>
    <property type="match status" value="1"/>
</dbReference>
<evidence type="ECO:0000313" key="4">
    <source>
        <dbReference type="Proteomes" id="UP001498398"/>
    </source>
</evidence>
<dbReference type="Proteomes" id="UP001498398">
    <property type="component" value="Unassembled WGS sequence"/>
</dbReference>
<dbReference type="Gene3D" id="3.40.30.10">
    <property type="entry name" value="Glutaredoxin"/>
    <property type="match status" value="1"/>
</dbReference>
<dbReference type="Pfam" id="PF22041">
    <property type="entry name" value="GST_C_7"/>
    <property type="match status" value="1"/>
</dbReference>
<dbReference type="PANTHER" id="PTHR44051:SF8">
    <property type="entry name" value="GLUTATHIONE S-TRANSFERASE GSTA"/>
    <property type="match status" value="1"/>
</dbReference>
<organism evidence="3 4">
    <name type="scientific">Marasmiellus scandens</name>
    <dbReference type="NCBI Taxonomy" id="2682957"/>
    <lineage>
        <taxon>Eukaryota</taxon>
        <taxon>Fungi</taxon>
        <taxon>Dikarya</taxon>
        <taxon>Basidiomycota</taxon>
        <taxon>Agaricomycotina</taxon>
        <taxon>Agaricomycetes</taxon>
        <taxon>Agaricomycetidae</taxon>
        <taxon>Agaricales</taxon>
        <taxon>Marasmiineae</taxon>
        <taxon>Omphalotaceae</taxon>
        <taxon>Marasmiellus</taxon>
    </lineage>
</organism>
<proteinExistence type="inferred from homology"/>
<accession>A0ABR1JLZ3</accession>
<protein>
    <recommendedName>
        <fullName evidence="2">GST N-terminal domain-containing protein</fullName>
    </recommendedName>
</protein>
<name>A0ABR1JLZ3_9AGAR</name>
<evidence type="ECO:0000256" key="1">
    <source>
        <dbReference type="ARBA" id="ARBA00007409"/>
    </source>
</evidence>
<evidence type="ECO:0000259" key="2">
    <source>
        <dbReference type="PROSITE" id="PS50404"/>
    </source>
</evidence>
<evidence type="ECO:0000313" key="3">
    <source>
        <dbReference type="EMBL" id="KAK7461690.1"/>
    </source>
</evidence>
<dbReference type="SUPFAM" id="SSF52833">
    <property type="entry name" value="Thioredoxin-like"/>
    <property type="match status" value="1"/>
</dbReference>
<sequence length="249" mass="28090">MSDTKTILFYDFPSKKAGVNGWNPNTWKTRFSLNYKGIPYKTVWVEYPDVEPTLKEIGAAPTTKKPDGSPMYTLPVIFDPSTGKTVSESFEIAQYLDKTYPDKPILPKGTKALQAAFLDALRGCVGVLGQFGLLLTCEQLLNTKSEGYFREVRKNDILGGKTVDEVFPRGERAKEEWKKLEAGFGKLDGWMNKEDKFIMGDTVSFADFAIGGYLQWAKLGWGEESEQWKDLSTWNDGRWGKLVKNLEAL</sequence>
<feature type="domain" description="GST N-terminal" evidence="2">
    <location>
        <begin position="13"/>
        <end position="104"/>
    </location>
</feature>
<dbReference type="Gene3D" id="1.20.1050.10">
    <property type="match status" value="1"/>
</dbReference>
<comment type="caution">
    <text evidence="3">The sequence shown here is derived from an EMBL/GenBank/DDBJ whole genome shotgun (WGS) entry which is preliminary data.</text>
</comment>
<dbReference type="InterPro" id="IPR036249">
    <property type="entry name" value="Thioredoxin-like_sf"/>
</dbReference>
<dbReference type="InterPro" id="IPR036282">
    <property type="entry name" value="Glutathione-S-Trfase_C_sf"/>
</dbReference>
<dbReference type="SUPFAM" id="SSF47616">
    <property type="entry name" value="GST C-terminal domain-like"/>
    <property type="match status" value="1"/>
</dbReference>
<keyword evidence="4" id="KW-1185">Reference proteome</keyword>
<dbReference type="CDD" id="cd03038">
    <property type="entry name" value="GST_N_etherase_LigE"/>
    <property type="match status" value="1"/>
</dbReference>
<dbReference type="PROSITE" id="PS50404">
    <property type="entry name" value="GST_NTER"/>
    <property type="match status" value="1"/>
</dbReference>
<reference evidence="3 4" key="1">
    <citation type="submission" date="2024-01" db="EMBL/GenBank/DDBJ databases">
        <title>A draft genome for the cacao thread blight pathogen Marasmiellus scandens.</title>
        <authorList>
            <person name="Baruah I.K."/>
            <person name="Leung J."/>
            <person name="Bukari Y."/>
            <person name="Amoako-Attah I."/>
            <person name="Meinhardt L.W."/>
            <person name="Bailey B.A."/>
            <person name="Cohen S.P."/>
        </authorList>
    </citation>
    <scope>NUCLEOTIDE SEQUENCE [LARGE SCALE GENOMIC DNA]</scope>
    <source>
        <strain evidence="3 4">GH-19</strain>
    </source>
</reference>
<dbReference type="InterPro" id="IPR054416">
    <property type="entry name" value="GST_UstS-like_C"/>
</dbReference>
<dbReference type="InterPro" id="IPR004045">
    <property type="entry name" value="Glutathione_S-Trfase_N"/>
</dbReference>
<dbReference type="EMBL" id="JBANRG010000012">
    <property type="protein sequence ID" value="KAK7461690.1"/>
    <property type="molecule type" value="Genomic_DNA"/>
</dbReference>
<comment type="similarity">
    <text evidence="1">Belongs to the GST superfamily.</text>
</comment>